<dbReference type="PANTHER" id="PTHR45943:SF1">
    <property type="entry name" value="E3 UBIQUITIN-PROTEIN LIGASE MYCBP2"/>
    <property type="match status" value="1"/>
</dbReference>
<accession>A0A6H5GL49</accession>
<dbReference type="GO" id="GO:0005634">
    <property type="term" value="C:nucleus"/>
    <property type="evidence" value="ECO:0007669"/>
    <property type="project" value="TreeGrafter"/>
</dbReference>
<feature type="compositionally biased region" description="Basic and acidic residues" evidence="1">
    <location>
        <begin position="299"/>
        <end position="313"/>
    </location>
</feature>
<dbReference type="OrthoDB" id="6605768at2759"/>
<keyword evidence="3" id="KW-1185">Reference proteome</keyword>
<dbReference type="GO" id="GO:0005886">
    <property type="term" value="C:plasma membrane"/>
    <property type="evidence" value="ECO:0007669"/>
    <property type="project" value="TreeGrafter"/>
</dbReference>
<dbReference type="Proteomes" id="UP000479000">
    <property type="component" value="Unassembled WGS sequence"/>
</dbReference>
<gene>
    <name evidence="2" type="ORF">NTEN_LOCUS9580</name>
</gene>
<name>A0A6H5GL49_9HEMI</name>
<dbReference type="AlphaFoldDB" id="A0A6H5GL49"/>
<protein>
    <submittedName>
        <fullName evidence="2">Uncharacterized protein</fullName>
    </submittedName>
</protein>
<evidence type="ECO:0000313" key="3">
    <source>
        <dbReference type="Proteomes" id="UP000479000"/>
    </source>
</evidence>
<evidence type="ECO:0000313" key="2">
    <source>
        <dbReference type="EMBL" id="CAB0004103.1"/>
    </source>
</evidence>
<sequence>MYQEGRGGDKALASDGRFLYIHTHCGLFKMGTGYGETIEGFIYASKPDFFLNKIGWLGYAQDKLYFRLGRTGSDRGELLVIDRDTLEAKEVGKIEAPGVMFSDGENLGIVAPTKDDGFVVRTINPSSSPPSFISELPLKLARKCLVAFGYAAFDEETSLHPLNSGVEEETANIVSGKEFSLIRTTAGKVGCYFPSVQVLLALMFAIPCSETTIFWRFRQVYFTGKPSSLGMKQGGKGGTGKWTELAVPKSPKITHIAAGHDGLHAVLVAEDGSIYFTGTARRGEDGDHRRHPRSRDVRRHQDQLQRRRRPGRDLLDRPVRLRFDTRLGRNLSGRLVDIRVLHYLPSRHRAPLRTRMSHSSHDVQKRRFETRQIRHVLPIRLRREQFGHFRRQPVLPVLHSGGEMRHRGKGRFLRFGKCSRKSRGNRLLRMPRPRPEFSRIEDFRYRRSGRETRPSRKVDFRDQNRQPPVTNCSSLERQTGGGKFSKFFRTHRHRRRGAPGSQIVRCPQERRRLAGRYYFQSCIGQNGGFKMDVRFAEWWGRL</sequence>
<dbReference type="InterPro" id="IPR009091">
    <property type="entry name" value="RCC1/BLIP-II"/>
</dbReference>
<feature type="region of interest" description="Disordered" evidence="1">
    <location>
        <begin position="448"/>
        <end position="469"/>
    </location>
</feature>
<dbReference type="EMBL" id="CADCXU010014451">
    <property type="protein sequence ID" value="CAB0004103.1"/>
    <property type="molecule type" value="Genomic_DNA"/>
</dbReference>
<dbReference type="GO" id="GO:0008582">
    <property type="term" value="P:regulation of synaptic assembly at neuromuscular junction"/>
    <property type="evidence" value="ECO:0007669"/>
    <property type="project" value="TreeGrafter"/>
</dbReference>
<feature type="region of interest" description="Disordered" evidence="1">
    <location>
        <begin position="279"/>
        <end position="313"/>
    </location>
</feature>
<proteinExistence type="predicted"/>
<dbReference type="GO" id="GO:0007411">
    <property type="term" value="P:axon guidance"/>
    <property type="evidence" value="ECO:0007669"/>
    <property type="project" value="TreeGrafter"/>
</dbReference>
<feature type="compositionally biased region" description="Basic residues" evidence="1">
    <location>
        <begin position="289"/>
        <end position="298"/>
    </location>
</feature>
<dbReference type="Gene3D" id="2.130.10.30">
    <property type="entry name" value="Regulator of chromosome condensation 1/beta-lactamase-inhibitor protein II"/>
    <property type="match status" value="1"/>
</dbReference>
<dbReference type="PANTHER" id="PTHR45943">
    <property type="entry name" value="E3 UBIQUITIN-PROTEIN LIGASE MYCBP2"/>
    <property type="match status" value="1"/>
</dbReference>
<dbReference type="GO" id="GO:0061630">
    <property type="term" value="F:ubiquitin protein ligase activity"/>
    <property type="evidence" value="ECO:0007669"/>
    <property type="project" value="TreeGrafter"/>
</dbReference>
<feature type="compositionally biased region" description="Basic and acidic residues" evidence="1">
    <location>
        <begin position="448"/>
        <end position="464"/>
    </location>
</feature>
<reference evidence="2 3" key="1">
    <citation type="submission" date="2020-02" db="EMBL/GenBank/DDBJ databases">
        <authorList>
            <person name="Ferguson B K."/>
        </authorList>
    </citation>
    <scope>NUCLEOTIDE SEQUENCE [LARGE SCALE GENOMIC DNA]</scope>
</reference>
<organism evidence="2 3">
    <name type="scientific">Nesidiocoris tenuis</name>
    <dbReference type="NCBI Taxonomy" id="355587"/>
    <lineage>
        <taxon>Eukaryota</taxon>
        <taxon>Metazoa</taxon>
        <taxon>Ecdysozoa</taxon>
        <taxon>Arthropoda</taxon>
        <taxon>Hexapoda</taxon>
        <taxon>Insecta</taxon>
        <taxon>Pterygota</taxon>
        <taxon>Neoptera</taxon>
        <taxon>Paraneoptera</taxon>
        <taxon>Hemiptera</taxon>
        <taxon>Heteroptera</taxon>
        <taxon>Panheteroptera</taxon>
        <taxon>Cimicomorpha</taxon>
        <taxon>Miridae</taxon>
        <taxon>Dicyphina</taxon>
        <taxon>Nesidiocoris</taxon>
    </lineage>
</organism>
<evidence type="ECO:0000256" key="1">
    <source>
        <dbReference type="SAM" id="MobiDB-lite"/>
    </source>
</evidence>